<protein>
    <submittedName>
        <fullName evidence="1">Uncharacterized protein</fullName>
    </submittedName>
</protein>
<reference evidence="1" key="1">
    <citation type="journal article" date="2019" name="bioRxiv">
        <title>The Genome of the Zebra Mussel, Dreissena polymorpha: A Resource for Invasive Species Research.</title>
        <authorList>
            <person name="McCartney M.A."/>
            <person name="Auch B."/>
            <person name="Kono T."/>
            <person name="Mallez S."/>
            <person name="Zhang Y."/>
            <person name="Obille A."/>
            <person name="Becker A."/>
            <person name="Abrahante J.E."/>
            <person name="Garbe J."/>
            <person name="Badalamenti J.P."/>
            <person name="Herman A."/>
            <person name="Mangelson H."/>
            <person name="Liachko I."/>
            <person name="Sullivan S."/>
            <person name="Sone E.D."/>
            <person name="Koren S."/>
            <person name="Silverstein K.A.T."/>
            <person name="Beckman K.B."/>
            <person name="Gohl D.M."/>
        </authorList>
    </citation>
    <scope>NUCLEOTIDE SEQUENCE</scope>
    <source>
        <strain evidence="1">Duluth1</strain>
        <tissue evidence="1">Whole animal</tissue>
    </source>
</reference>
<gene>
    <name evidence="1" type="ORF">DPMN_032849</name>
</gene>
<dbReference type="EMBL" id="JAIWYP010000002">
    <property type="protein sequence ID" value="KAH3869679.1"/>
    <property type="molecule type" value="Genomic_DNA"/>
</dbReference>
<dbReference type="AlphaFoldDB" id="A0A9D4M5I6"/>
<comment type="caution">
    <text evidence="1">The sequence shown here is derived from an EMBL/GenBank/DDBJ whole genome shotgun (WGS) entry which is preliminary data.</text>
</comment>
<keyword evidence="2" id="KW-1185">Reference proteome</keyword>
<evidence type="ECO:0000313" key="1">
    <source>
        <dbReference type="EMBL" id="KAH3869679.1"/>
    </source>
</evidence>
<name>A0A9D4M5I6_DREPO</name>
<accession>A0A9D4M5I6</accession>
<sequence length="91" mass="10182">MKVTMDTTGGVGEKFSAQTQTFIEVIKSDIVVQLFANTVFKQTVGSNSVLTISPRDNSYDPDVDRAVMPDVRWVICTHLLKTQHIDCLLCY</sequence>
<reference evidence="1" key="2">
    <citation type="submission" date="2020-11" db="EMBL/GenBank/DDBJ databases">
        <authorList>
            <person name="McCartney M.A."/>
            <person name="Auch B."/>
            <person name="Kono T."/>
            <person name="Mallez S."/>
            <person name="Becker A."/>
            <person name="Gohl D.M."/>
            <person name="Silverstein K.A.T."/>
            <person name="Koren S."/>
            <person name="Bechman K.B."/>
            <person name="Herman A."/>
            <person name="Abrahante J.E."/>
            <person name="Garbe J."/>
        </authorList>
    </citation>
    <scope>NUCLEOTIDE SEQUENCE</scope>
    <source>
        <strain evidence="1">Duluth1</strain>
        <tissue evidence="1">Whole animal</tissue>
    </source>
</reference>
<dbReference type="Proteomes" id="UP000828390">
    <property type="component" value="Unassembled WGS sequence"/>
</dbReference>
<organism evidence="1 2">
    <name type="scientific">Dreissena polymorpha</name>
    <name type="common">Zebra mussel</name>
    <name type="synonym">Mytilus polymorpha</name>
    <dbReference type="NCBI Taxonomy" id="45954"/>
    <lineage>
        <taxon>Eukaryota</taxon>
        <taxon>Metazoa</taxon>
        <taxon>Spiralia</taxon>
        <taxon>Lophotrochozoa</taxon>
        <taxon>Mollusca</taxon>
        <taxon>Bivalvia</taxon>
        <taxon>Autobranchia</taxon>
        <taxon>Heteroconchia</taxon>
        <taxon>Euheterodonta</taxon>
        <taxon>Imparidentia</taxon>
        <taxon>Neoheterodontei</taxon>
        <taxon>Myida</taxon>
        <taxon>Dreissenoidea</taxon>
        <taxon>Dreissenidae</taxon>
        <taxon>Dreissena</taxon>
    </lineage>
</organism>
<evidence type="ECO:0000313" key="2">
    <source>
        <dbReference type="Proteomes" id="UP000828390"/>
    </source>
</evidence>
<proteinExistence type="predicted"/>